<evidence type="ECO:0000313" key="3">
    <source>
        <dbReference type="EMBL" id="KAF2430188.1"/>
    </source>
</evidence>
<evidence type="ECO:0000256" key="2">
    <source>
        <dbReference type="SAM" id="SignalP"/>
    </source>
</evidence>
<reference evidence="3" key="1">
    <citation type="journal article" date="2020" name="Stud. Mycol.">
        <title>101 Dothideomycetes genomes: a test case for predicting lifestyles and emergence of pathogens.</title>
        <authorList>
            <person name="Haridas S."/>
            <person name="Albert R."/>
            <person name="Binder M."/>
            <person name="Bloem J."/>
            <person name="Labutti K."/>
            <person name="Salamov A."/>
            <person name="Andreopoulos B."/>
            <person name="Baker S."/>
            <person name="Barry K."/>
            <person name="Bills G."/>
            <person name="Bluhm B."/>
            <person name="Cannon C."/>
            <person name="Castanera R."/>
            <person name="Culley D."/>
            <person name="Daum C."/>
            <person name="Ezra D."/>
            <person name="Gonzalez J."/>
            <person name="Henrissat B."/>
            <person name="Kuo A."/>
            <person name="Liang C."/>
            <person name="Lipzen A."/>
            <person name="Lutzoni F."/>
            <person name="Magnuson J."/>
            <person name="Mondo S."/>
            <person name="Nolan M."/>
            <person name="Ohm R."/>
            <person name="Pangilinan J."/>
            <person name="Park H.-J."/>
            <person name="Ramirez L."/>
            <person name="Alfaro M."/>
            <person name="Sun H."/>
            <person name="Tritt A."/>
            <person name="Yoshinaga Y."/>
            <person name="Zwiers L.-H."/>
            <person name="Turgeon B."/>
            <person name="Goodwin S."/>
            <person name="Spatafora J."/>
            <person name="Crous P."/>
            <person name="Grigoriev I."/>
        </authorList>
    </citation>
    <scope>NUCLEOTIDE SEQUENCE</scope>
    <source>
        <strain evidence="3">CBS 130266</strain>
    </source>
</reference>
<keyword evidence="2" id="KW-0732">Signal</keyword>
<protein>
    <submittedName>
        <fullName evidence="3">Uncharacterized protein</fullName>
    </submittedName>
</protein>
<accession>A0A9P4NRP6</accession>
<sequence length="390" mass="43161">MLASILFIITTASLLSYHQIMVLSYFDTVLNPENIYILRKPPRPVLKLAIRGAEHDSPIMRLQLPLPPPNDSLATVKNKLGFTRKSHEDQAHLLRLDTRFSHYANEARREARPISPSPYFRPAQPFVSAAPPRPDSLLTPAGPPLGHSTQPFRTAASLPADSVLTAAGPPPGRSARPVPSAAPPPPDSVLVTAGPPPSPPFSSQRSSPAIHDEPYSPTSHIPGESPSALLGWCCIQSKRRANALHPLPYFPVPSRSSDTTAFITETWKLKFDLTAIVPGHIFGPGAPTIAFEVWQSRPGSNAYVNEYYFLEEVPPFRMAQEGVQVDMHAKFIRGDEYKIHHFVSLFSSKKGEWHCEDCGTFNRLTRHEGVLHPWIRGAWELSNCRHSHSS</sequence>
<organism evidence="3 4">
    <name type="scientific">Tothia fuscella</name>
    <dbReference type="NCBI Taxonomy" id="1048955"/>
    <lineage>
        <taxon>Eukaryota</taxon>
        <taxon>Fungi</taxon>
        <taxon>Dikarya</taxon>
        <taxon>Ascomycota</taxon>
        <taxon>Pezizomycotina</taxon>
        <taxon>Dothideomycetes</taxon>
        <taxon>Pleosporomycetidae</taxon>
        <taxon>Venturiales</taxon>
        <taxon>Cylindrosympodiaceae</taxon>
        <taxon>Tothia</taxon>
    </lineage>
</organism>
<comment type="caution">
    <text evidence="3">The sequence shown here is derived from an EMBL/GenBank/DDBJ whole genome shotgun (WGS) entry which is preliminary data.</text>
</comment>
<feature type="chain" id="PRO_5040406783" evidence="2">
    <location>
        <begin position="17"/>
        <end position="390"/>
    </location>
</feature>
<feature type="signal peptide" evidence="2">
    <location>
        <begin position="1"/>
        <end position="16"/>
    </location>
</feature>
<proteinExistence type="predicted"/>
<dbReference type="Proteomes" id="UP000800235">
    <property type="component" value="Unassembled WGS sequence"/>
</dbReference>
<evidence type="ECO:0000256" key="1">
    <source>
        <dbReference type="SAM" id="MobiDB-lite"/>
    </source>
</evidence>
<feature type="region of interest" description="Disordered" evidence="1">
    <location>
        <begin position="107"/>
        <end position="221"/>
    </location>
</feature>
<dbReference type="AlphaFoldDB" id="A0A9P4NRP6"/>
<gene>
    <name evidence="3" type="ORF">EJ08DRAFT_256288</name>
</gene>
<name>A0A9P4NRP6_9PEZI</name>
<keyword evidence="4" id="KW-1185">Reference proteome</keyword>
<evidence type="ECO:0000313" key="4">
    <source>
        <dbReference type="Proteomes" id="UP000800235"/>
    </source>
</evidence>
<dbReference type="EMBL" id="MU007041">
    <property type="protein sequence ID" value="KAF2430188.1"/>
    <property type="molecule type" value="Genomic_DNA"/>
</dbReference>